<comment type="pathway">
    <text evidence="2">Carbohydrate degradation; glycolysis; pyruvate from D-glyceraldehyde 3-phosphate: step 5/5.</text>
</comment>
<keyword evidence="6" id="KW-0479">Metal-binding</keyword>
<evidence type="ECO:0000256" key="6">
    <source>
        <dbReference type="ARBA" id="ARBA00022723"/>
    </source>
</evidence>
<dbReference type="NCBIfam" id="NF011314">
    <property type="entry name" value="PRK14725.1"/>
    <property type="match status" value="1"/>
</dbReference>
<dbReference type="Pfam" id="PF00224">
    <property type="entry name" value="PK"/>
    <property type="match status" value="1"/>
</dbReference>
<comment type="caution">
    <text evidence="15">The sequence shown here is derived from an EMBL/GenBank/DDBJ whole genome shotgun (WGS) entry which is preliminary data.</text>
</comment>
<keyword evidence="8 15" id="KW-0418">Kinase</keyword>
<evidence type="ECO:0000259" key="14">
    <source>
        <dbReference type="Pfam" id="PF00224"/>
    </source>
</evidence>
<evidence type="ECO:0000256" key="11">
    <source>
        <dbReference type="ARBA" id="ARBA00023152"/>
    </source>
</evidence>
<dbReference type="InterPro" id="IPR040442">
    <property type="entry name" value="Pyrv_kinase-like_dom_sf"/>
</dbReference>
<dbReference type="SUPFAM" id="SSF51621">
    <property type="entry name" value="Phosphoenolpyruvate/pyruvate domain"/>
    <property type="match status" value="1"/>
</dbReference>
<dbReference type="GO" id="GO:0005524">
    <property type="term" value="F:ATP binding"/>
    <property type="evidence" value="ECO:0007669"/>
    <property type="project" value="UniProtKB-KW"/>
</dbReference>
<protein>
    <recommendedName>
        <fullName evidence="4">pyruvate kinase</fullName>
        <ecNumber evidence="4">2.7.1.40</ecNumber>
    </recommendedName>
</protein>
<reference evidence="15 16" key="1">
    <citation type="submission" date="2020-01" db="EMBL/GenBank/DDBJ databases">
        <title>Investigation of new actinobacteria for the biodesulphurisation of diesel fuel.</title>
        <authorList>
            <person name="Athi Narayanan S.M."/>
        </authorList>
    </citation>
    <scope>NUCLEOTIDE SEQUENCE [LARGE SCALE GENOMIC DNA]</scope>
    <source>
        <strain evidence="15 16">213E</strain>
    </source>
</reference>
<keyword evidence="5" id="KW-0808">Transferase</keyword>
<evidence type="ECO:0000256" key="9">
    <source>
        <dbReference type="ARBA" id="ARBA00022840"/>
    </source>
</evidence>
<dbReference type="InterPro" id="IPR001697">
    <property type="entry name" value="Pyr_Knase"/>
</dbReference>
<dbReference type="PANTHER" id="PTHR11817">
    <property type="entry name" value="PYRUVATE KINASE"/>
    <property type="match status" value="1"/>
</dbReference>
<keyword evidence="16" id="KW-1185">Reference proteome</keyword>
<evidence type="ECO:0000256" key="1">
    <source>
        <dbReference type="ARBA" id="ARBA00001958"/>
    </source>
</evidence>
<sequence>MDAVTTDDHPSILRLRAQILDLMDLALAAERAVDLSRIHPDHRSGAANLLHYRALRALDLRALQAELSRHGLSSLGRMEPRVMENLAAVAAILSRAAGQPVPEICRPFPTGEPETDELQRNADALFSASSGVTASHPGTRIMVTLPSEAATDPTLVRDIVQAGGDVVRINCAHDGPDAWRAMARNARSADPRTAVSMDLGGPKLRTGPITPGPHVLKVKPRRDPLGRVVEPGMLWLVGETDTATDLQSAPVTDAETLDLLTVGQDITFHDTRGRRRIARVVRTESRRVLIAADRTYYLTPGARLSCSGDDGRRIRLTIGELPSSGQYFLVRAGQRIVVTADDTPVNPDDPSTDLTTIGCTLPEVFSAVAPGHRILFDDGKIEGIIESVSAGGGGADSLVARITRAGLDGAKLRGGKGINLPDSSLPVPALTDDDRKDLETVVEIADMTALSFVRSAGDVAELLDTLADAADTGTHRGTDLGVVVKIETVEGFTALPEILLELMRHRRIGVMIARGDLAVEAGFERLVEVQEEILWLCEAGHVPTIWATQVLDSMAGNGLPTRSEITDAGAARRAECAMLNKGPNIVAAIGALDAVLDRMGSHLDKKSPVLRRLSAWTTPGEGPAATATGSEIEDEAVPTRP</sequence>
<keyword evidence="7" id="KW-0547">Nucleotide-binding</keyword>
<evidence type="ECO:0000256" key="10">
    <source>
        <dbReference type="ARBA" id="ARBA00022842"/>
    </source>
</evidence>
<keyword evidence="9" id="KW-0067">ATP-binding</keyword>
<evidence type="ECO:0000313" key="16">
    <source>
        <dbReference type="Proteomes" id="UP000466307"/>
    </source>
</evidence>
<evidence type="ECO:0000313" key="15">
    <source>
        <dbReference type="EMBL" id="NDK88211.1"/>
    </source>
</evidence>
<dbReference type="GO" id="GO:0030955">
    <property type="term" value="F:potassium ion binding"/>
    <property type="evidence" value="ECO:0007669"/>
    <property type="project" value="InterPro"/>
</dbReference>
<dbReference type="SUPFAM" id="SSF50800">
    <property type="entry name" value="PK beta-barrel domain-like"/>
    <property type="match status" value="1"/>
</dbReference>
<feature type="compositionally biased region" description="Low complexity" evidence="13">
    <location>
        <begin position="616"/>
        <end position="629"/>
    </location>
</feature>
<evidence type="ECO:0000256" key="8">
    <source>
        <dbReference type="ARBA" id="ARBA00022777"/>
    </source>
</evidence>
<accession>A0A7K3LJG9</accession>
<evidence type="ECO:0000256" key="2">
    <source>
        <dbReference type="ARBA" id="ARBA00004997"/>
    </source>
</evidence>
<dbReference type="GO" id="GO:0004743">
    <property type="term" value="F:pyruvate kinase activity"/>
    <property type="evidence" value="ECO:0007669"/>
    <property type="project" value="UniProtKB-EC"/>
</dbReference>
<evidence type="ECO:0000256" key="4">
    <source>
        <dbReference type="ARBA" id="ARBA00012142"/>
    </source>
</evidence>
<feature type="domain" description="Pyruvate kinase barrel" evidence="14">
    <location>
        <begin position="324"/>
        <end position="579"/>
    </location>
</feature>
<dbReference type="InterPro" id="IPR015813">
    <property type="entry name" value="Pyrv/PenolPyrv_kinase-like_dom"/>
</dbReference>
<dbReference type="GO" id="GO:0016301">
    <property type="term" value="F:kinase activity"/>
    <property type="evidence" value="ECO:0007669"/>
    <property type="project" value="UniProtKB-KW"/>
</dbReference>
<dbReference type="InterPro" id="IPR015793">
    <property type="entry name" value="Pyrv_Knase_brl"/>
</dbReference>
<dbReference type="InterPro" id="IPR015806">
    <property type="entry name" value="Pyrv_Knase_insert_dom_sf"/>
</dbReference>
<evidence type="ECO:0000256" key="5">
    <source>
        <dbReference type="ARBA" id="ARBA00022679"/>
    </source>
</evidence>
<keyword evidence="11" id="KW-0324">Glycolysis</keyword>
<dbReference type="Gene3D" id="2.40.33.10">
    <property type="entry name" value="PK beta-barrel domain-like"/>
    <property type="match status" value="2"/>
</dbReference>
<dbReference type="AlphaFoldDB" id="A0A7K3LJG9"/>
<feature type="compositionally biased region" description="Acidic residues" evidence="13">
    <location>
        <begin position="631"/>
        <end position="641"/>
    </location>
</feature>
<dbReference type="UniPathway" id="UPA00109">
    <property type="reaction ID" value="UER00188"/>
</dbReference>
<dbReference type="EMBL" id="JAADZU010000002">
    <property type="protein sequence ID" value="NDK88211.1"/>
    <property type="molecule type" value="Genomic_DNA"/>
</dbReference>
<evidence type="ECO:0000256" key="3">
    <source>
        <dbReference type="ARBA" id="ARBA00008663"/>
    </source>
</evidence>
<evidence type="ECO:0000256" key="13">
    <source>
        <dbReference type="SAM" id="MobiDB-lite"/>
    </source>
</evidence>
<keyword evidence="12 15" id="KW-0670">Pyruvate</keyword>
<gene>
    <name evidence="15" type="ORF">GYA93_01230</name>
</gene>
<name>A0A7K3LJG9_9ACTN</name>
<feature type="region of interest" description="Disordered" evidence="13">
    <location>
        <begin position="190"/>
        <end position="214"/>
    </location>
</feature>
<dbReference type="GO" id="GO:0000287">
    <property type="term" value="F:magnesium ion binding"/>
    <property type="evidence" value="ECO:0007669"/>
    <property type="project" value="InterPro"/>
</dbReference>
<proteinExistence type="inferred from homology"/>
<organism evidence="15 16">
    <name type="scientific">Gordonia desulfuricans</name>
    <dbReference type="NCBI Taxonomy" id="89051"/>
    <lineage>
        <taxon>Bacteria</taxon>
        <taxon>Bacillati</taxon>
        <taxon>Actinomycetota</taxon>
        <taxon>Actinomycetes</taxon>
        <taxon>Mycobacteriales</taxon>
        <taxon>Gordoniaceae</taxon>
        <taxon>Gordonia</taxon>
    </lineage>
</organism>
<feature type="region of interest" description="Disordered" evidence="13">
    <location>
        <begin position="616"/>
        <end position="641"/>
    </location>
</feature>
<comment type="similarity">
    <text evidence="3">Belongs to the pyruvate kinase family.</text>
</comment>
<comment type="cofactor">
    <cofactor evidence="1">
        <name>K(+)</name>
        <dbReference type="ChEBI" id="CHEBI:29103"/>
    </cofactor>
</comment>
<dbReference type="Gene3D" id="3.20.20.60">
    <property type="entry name" value="Phosphoenolpyruvate-binding domains"/>
    <property type="match status" value="2"/>
</dbReference>
<evidence type="ECO:0000256" key="7">
    <source>
        <dbReference type="ARBA" id="ARBA00022741"/>
    </source>
</evidence>
<dbReference type="RefSeq" id="WP_083534677.1">
    <property type="nucleotide sequence ID" value="NZ_JAADZU010000002.1"/>
</dbReference>
<dbReference type="InterPro" id="IPR011037">
    <property type="entry name" value="Pyrv_Knase-like_insert_dom_sf"/>
</dbReference>
<dbReference type="EC" id="2.7.1.40" evidence="4"/>
<evidence type="ECO:0000256" key="12">
    <source>
        <dbReference type="ARBA" id="ARBA00023317"/>
    </source>
</evidence>
<dbReference type="Proteomes" id="UP000466307">
    <property type="component" value="Unassembled WGS sequence"/>
</dbReference>
<keyword evidence="10" id="KW-0460">Magnesium</keyword>